<dbReference type="InterPro" id="IPR011519">
    <property type="entry name" value="UnbV_ASPIC"/>
</dbReference>
<feature type="domain" description="ASPIC/UnbV" evidence="2">
    <location>
        <begin position="499"/>
        <end position="563"/>
    </location>
</feature>
<dbReference type="Pfam" id="PF07593">
    <property type="entry name" value="UnbV_ASPIC"/>
    <property type="match status" value="1"/>
</dbReference>
<dbReference type="Gene3D" id="2.130.10.130">
    <property type="entry name" value="Integrin alpha, N-terminal"/>
    <property type="match status" value="1"/>
</dbReference>
<dbReference type="InterPro" id="IPR027039">
    <property type="entry name" value="Crtac1"/>
</dbReference>
<dbReference type="PANTHER" id="PTHR16026">
    <property type="entry name" value="CARTILAGE ACIDIC PROTEIN 1"/>
    <property type="match status" value="1"/>
</dbReference>
<dbReference type="InterPro" id="IPR013517">
    <property type="entry name" value="FG-GAP"/>
</dbReference>
<evidence type="ECO:0000313" key="4">
    <source>
        <dbReference type="Proteomes" id="UP000318017"/>
    </source>
</evidence>
<dbReference type="AlphaFoldDB" id="A0A518GA56"/>
<name>A0A518GA56_9BACT</name>
<dbReference type="PANTHER" id="PTHR16026:SF0">
    <property type="entry name" value="CARTILAGE ACIDIC PROTEIN 1"/>
    <property type="match status" value="1"/>
</dbReference>
<gene>
    <name evidence="3" type="ORF">Q31a_37750</name>
</gene>
<dbReference type="Pfam" id="PF13517">
    <property type="entry name" value="FG-GAP_3"/>
    <property type="match status" value="3"/>
</dbReference>
<dbReference type="SUPFAM" id="SSF69318">
    <property type="entry name" value="Integrin alpha N-terminal domain"/>
    <property type="match status" value="1"/>
</dbReference>
<protein>
    <submittedName>
        <fullName evidence="3">FG-GAP repeat protein</fullName>
    </submittedName>
</protein>
<dbReference type="Proteomes" id="UP000318017">
    <property type="component" value="Chromosome"/>
</dbReference>
<evidence type="ECO:0000313" key="3">
    <source>
        <dbReference type="EMBL" id="QDV25449.1"/>
    </source>
</evidence>
<proteinExistence type="predicted"/>
<dbReference type="InterPro" id="IPR028994">
    <property type="entry name" value="Integrin_alpha_N"/>
</dbReference>
<dbReference type="OrthoDB" id="5287961at2"/>
<sequence length="578" mass="62853">MRLRSRSLFSHERRGTWPEHMWSFLLVMALSMGPQQVNWAADRLNWTFSDFTSESGIDFVHEDGHTDQQYLYELMGAGVAVLDYDSDGRLDCLFCTGVEQLPHDGIKIHSLPLPLYRNLGERKFKSQGKPARLSLTAYGLGVATADYNNDGFEDVYLSNFGQNQLLQNNGDGTFSDVTEVAGVSGGAQFSAGVAFLDLENDGDLDLFVGNYVEFSYERHDVLAPLAFPFPLGPKDYPPAADQIFVNTGEGGFIDASASFGLSNLHAPTMGIVGIDFDQDGDTDIFACNDGRPNHLYENLQGMQFREAGLLAGVAYDLLGNANGSMGADVTDFNNDGIEDLLVSDYIRQLPMLYQSVGGLGFEDAARRSGIGRSVISHVNWGVAWGDFDLDGDADALLANGHFLREVVDGADVTSYAVANTVMENIGDQKFRDISRQVLNTEGGLGSSRGVAVGDLDGDGDLDAIILNNAAPPQMLENLCTAPAHWLQCKLTGVEANRNAVGARVVLQTSHKARSQTVHRGRGYQSDYGHYLHFAWPADEAFESVTVHWPGGTQQQVKEIALDQLNEIIEQPAGAPPPP</sequence>
<keyword evidence="1" id="KW-0732">Signal</keyword>
<keyword evidence="4" id="KW-1185">Reference proteome</keyword>
<dbReference type="EMBL" id="CP036298">
    <property type="protein sequence ID" value="QDV25449.1"/>
    <property type="molecule type" value="Genomic_DNA"/>
</dbReference>
<organism evidence="3 4">
    <name type="scientific">Aureliella helgolandensis</name>
    <dbReference type="NCBI Taxonomy" id="2527968"/>
    <lineage>
        <taxon>Bacteria</taxon>
        <taxon>Pseudomonadati</taxon>
        <taxon>Planctomycetota</taxon>
        <taxon>Planctomycetia</taxon>
        <taxon>Pirellulales</taxon>
        <taxon>Pirellulaceae</taxon>
        <taxon>Aureliella</taxon>
    </lineage>
</organism>
<evidence type="ECO:0000259" key="2">
    <source>
        <dbReference type="Pfam" id="PF07593"/>
    </source>
</evidence>
<evidence type="ECO:0000256" key="1">
    <source>
        <dbReference type="ARBA" id="ARBA00022729"/>
    </source>
</evidence>
<dbReference type="KEGG" id="ahel:Q31a_37750"/>
<reference evidence="3 4" key="1">
    <citation type="submission" date="2019-02" db="EMBL/GenBank/DDBJ databases">
        <title>Deep-cultivation of Planctomycetes and their phenomic and genomic characterization uncovers novel biology.</title>
        <authorList>
            <person name="Wiegand S."/>
            <person name="Jogler M."/>
            <person name="Boedeker C."/>
            <person name="Pinto D."/>
            <person name="Vollmers J."/>
            <person name="Rivas-Marin E."/>
            <person name="Kohn T."/>
            <person name="Peeters S.H."/>
            <person name="Heuer A."/>
            <person name="Rast P."/>
            <person name="Oberbeckmann S."/>
            <person name="Bunk B."/>
            <person name="Jeske O."/>
            <person name="Meyerdierks A."/>
            <person name="Storesund J.E."/>
            <person name="Kallscheuer N."/>
            <person name="Luecker S."/>
            <person name="Lage O.M."/>
            <person name="Pohl T."/>
            <person name="Merkel B.J."/>
            <person name="Hornburger P."/>
            <person name="Mueller R.-W."/>
            <person name="Bruemmer F."/>
            <person name="Labrenz M."/>
            <person name="Spormann A.M."/>
            <person name="Op den Camp H."/>
            <person name="Overmann J."/>
            <person name="Amann R."/>
            <person name="Jetten M.S.M."/>
            <person name="Mascher T."/>
            <person name="Medema M.H."/>
            <person name="Devos D.P."/>
            <person name="Kaster A.-K."/>
            <person name="Ovreas L."/>
            <person name="Rohde M."/>
            <person name="Galperin M.Y."/>
            <person name="Jogler C."/>
        </authorList>
    </citation>
    <scope>NUCLEOTIDE SEQUENCE [LARGE SCALE GENOMIC DNA]</scope>
    <source>
        <strain evidence="3 4">Q31a</strain>
    </source>
</reference>
<accession>A0A518GA56</accession>